<protein>
    <submittedName>
        <fullName evidence="2">Uncharacterized protein</fullName>
    </submittedName>
</protein>
<sequence length="71" mass="7817">MGLYPLLLRPAPQRSTGKIQQTRISSSFSASLSQFVKSPIPQIGIKFKLVFFVFGAVQFSKVSRGRSSPNT</sequence>
<proteinExistence type="predicted"/>
<organism evidence="1 2">
    <name type="scientific">Romanomermis culicivorax</name>
    <name type="common">Nematode worm</name>
    <dbReference type="NCBI Taxonomy" id="13658"/>
    <lineage>
        <taxon>Eukaryota</taxon>
        <taxon>Metazoa</taxon>
        <taxon>Ecdysozoa</taxon>
        <taxon>Nematoda</taxon>
        <taxon>Enoplea</taxon>
        <taxon>Dorylaimia</taxon>
        <taxon>Mermithida</taxon>
        <taxon>Mermithoidea</taxon>
        <taxon>Mermithidae</taxon>
        <taxon>Romanomermis</taxon>
    </lineage>
</organism>
<reference evidence="2" key="1">
    <citation type="submission" date="2022-11" db="UniProtKB">
        <authorList>
            <consortium name="WormBaseParasite"/>
        </authorList>
    </citation>
    <scope>IDENTIFICATION</scope>
</reference>
<dbReference type="Proteomes" id="UP000887565">
    <property type="component" value="Unplaced"/>
</dbReference>
<accession>A0A915IPM6</accession>
<evidence type="ECO:0000313" key="2">
    <source>
        <dbReference type="WBParaSite" id="nRc.2.0.1.t15937-RA"/>
    </source>
</evidence>
<keyword evidence="1" id="KW-1185">Reference proteome</keyword>
<dbReference type="WBParaSite" id="nRc.2.0.1.t15937-RA">
    <property type="protein sequence ID" value="nRc.2.0.1.t15937-RA"/>
    <property type="gene ID" value="nRc.2.0.1.g15937"/>
</dbReference>
<name>A0A915IPM6_ROMCU</name>
<dbReference type="AlphaFoldDB" id="A0A915IPM6"/>
<evidence type="ECO:0000313" key="1">
    <source>
        <dbReference type="Proteomes" id="UP000887565"/>
    </source>
</evidence>